<sequence>MQRHHQRLPRAEIILMGVEEPRCLIHAPNESVDPAEIQHMAHVEALFLSRYATTRRS</sequence>
<organism evidence="1 2">
    <name type="scientific">Streptomyces gelaticus</name>
    <dbReference type="NCBI Taxonomy" id="285446"/>
    <lineage>
        <taxon>Bacteria</taxon>
        <taxon>Bacillati</taxon>
        <taxon>Actinomycetota</taxon>
        <taxon>Actinomycetes</taxon>
        <taxon>Kitasatosporales</taxon>
        <taxon>Streptomycetaceae</taxon>
        <taxon>Streptomyces</taxon>
    </lineage>
</organism>
<gene>
    <name evidence="1" type="ORF">GCM10015535_34000</name>
</gene>
<dbReference type="Proteomes" id="UP000660675">
    <property type="component" value="Unassembled WGS sequence"/>
</dbReference>
<evidence type="ECO:0000313" key="2">
    <source>
        <dbReference type="Proteomes" id="UP000660675"/>
    </source>
</evidence>
<protein>
    <recommendedName>
        <fullName evidence="3">M20/M25/M40 family metallo-hydrolase</fullName>
    </recommendedName>
</protein>
<evidence type="ECO:0000313" key="1">
    <source>
        <dbReference type="EMBL" id="GGV86230.1"/>
    </source>
</evidence>
<dbReference type="EMBL" id="BMTF01000010">
    <property type="protein sequence ID" value="GGV86230.1"/>
    <property type="molecule type" value="Genomic_DNA"/>
</dbReference>
<name>A0ABQ2W060_9ACTN</name>
<dbReference type="Gene3D" id="3.40.630.10">
    <property type="entry name" value="Zn peptidases"/>
    <property type="match status" value="1"/>
</dbReference>
<keyword evidence="2" id="KW-1185">Reference proteome</keyword>
<reference evidence="2" key="1">
    <citation type="journal article" date="2019" name="Int. J. Syst. Evol. Microbiol.">
        <title>The Global Catalogue of Microorganisms (GCM) 10K type strain sequencing project: providing services to taxonomists for standard genome sequencing and annotation.</title>
        <authorList>
            <consortium name="The Broad Institute Genomics Platform"/>
            <consortium name="The Broad Institute Genome Sequencing Center for Infectious Disease"/>
            <person name="Wu L."/>
            <person name="Ma J."/>
        </authorList>
    </citation>
    <scope>NUCLEOTIDE SEQUENCE [LARGE SCALE GENOMIC DNA]</scope>
    <source>
        <strain evidence="2">JCM 4376</strain>
    </source>
</reference>
<proteinExistence type="predicted"/>
<comment type="caution">
    <text evidence="1">The sequence shown here is derived from an EMBL/GenBank/DDBJ whole genome shotgun (WGS) entry which is preliminary data.</text>
</comment>
<accession>A0ABQ2W060</accession>
<evidence type="ECO:0008006" key="3">
    <source>
        <dbReference type="Google" id="ProtNLM"/>
    </source>
</evidence>